<keyword evidence="17" id="KW-1185">Reference proteome</keyword>
<keyword evidence="6" id="KW-0321">Glycogen metabolism</keyword>
<keyword evidence="7" id="KW-0808">Transferase</keyword>
<evidence type="ECO:0000313" key="16">
    <source>
        <dbReference type="EMBL" id="TQJ09664.1"/>
    </source>
</evidence>
<protein>
    <recommendedName>
        <fullName evidence="5">Maltokinase</fullName>
        <ecNumber evidence="4">2.7.1.175</ecNumber>
    </recommendedName>
    <alternativeName>
        <fullName evidence="13">Maltose-1-phosphate synthase</fullName>
    </alternativeName>
</protein>
<dbReference type="InterPro" id="IPR040999">
    <property type="entry name" value="Mak_N_cap"/>
</dbReference>
<comment type="pathway">
    <text evidence="1">Glycan biosynthesis; glycogen biosynthesis.</text>
</comment>
<evidence type="ECO:0000256" key="7">
    <source>
        <dbReference type="ARBA" id="ARBA00022679"/>
    </source>
</evidence>
<evidence type="ECO:0000256" key="10">
    <source>
        <dbReference type="ARBA" id="ARBA00022840"/>
    </source>
</evidence>
<keyword evidence="12" id="KW-0119">Carbohydrate metabolism</keyword>
<evidence type="ECO:0000256" key="2">
    <source>
        <dbReference type="ARBA" id="ARBA00006219"/>
    </source>
</evidence>
<dbReference type="AlphaFoldDB" id="A0A542E353"/>
<dbReference type="Gene3D" id="3.90.1200.10">
    <property type="match status" value="1"/>
</dbReference>
<comment type="catalytic activity">
    <reaction evidence="14">
        <text>D-maltose + ATP = alpha-maltose 1-phosphate + ADP + H(+)</text>
        <dbReference type="Rhea" id="RHEA:31915"/>
        <dbReference type="ChEBI" id="CHEBI:15378"/>
        <dbReference type="ChEBI" id="CHEBI:17306"/>
        <dbReference type="ChEBI" id="CHEBI:30616"/>
        <dbReference type="ChEBI" id="CHEBI:63576"/>
        <dbReference type="ChEBI" id="CHEBI:456216"/>
        <dbReference type="EC" id="2.7.1.175"/>
    </reaction>
</comment>
<dbReference type="InterPro" id="IPR011009">
    <property type="entry name" value="Kinase-like_dom_sf"/>
</dbReference>
<dbReference type="Proteomes" id="UP000317893">
    <property type="component" value="Unassembled WGS sequence"/>
</dbReference>
<name>A0A542E353_9MICO</name>
<comment type="subunit">
    <text evidence="3">Monomer.</text>
</comment>
<evidence type="ECO:0000256" key="13">
    <source>
        <dbReference type="ARBA" id="ARBA00031251"/>
    </source>
</evidence>
<keyword evidence="10" id="KW-0067">ATP-binding</keyword>
<evidence type="ECO:0000256" key="3">
    <source>
        <dbReference type="ARBA" id="ARBA00011245"/>
    </source>
</evidence>
<keyword evidence="11" id="KW-0320">Glycogen biosynthesis</keyword>
<evidence type="ECO:0000256" key="4">
    <source>
        <dbReference type="ARBA" id="ARBA00011962"/>
    </source>
</evidence>
<evidence type="ECO:0000256" key="1">
    <source>
        <dbReference type="ARBA" id="ARBA00004964"/>
    </source>
</evidence>
<evidence type="ECO:0000256" key="11">
    <source>
        <dbReference type="ARBA" id="ARBA00023056"/>
    </source>
</evidence>
<evidence type="ECO:0000256" key="6">
    <source>
        <dbReference type="ARBA" id="ARBA00022600"/>
    </source>
</evidence>
<comment type="caution">
    <text evidence="16">The sequence shown here is derived from an EMBL/GenBank/DDBJ whole genome shotgun (WGS) entry which is preliminary data.</text>
</comment>
<keyword evidence="8" id="KW-0547">Nucleotide-binding</keyword>
<evidence type="ECO:0000313" key="17">
    <source>
        <dbReference type="Proteomes" id="UP000317893"/>
    </source>
</evidence>
<gene>
    <name evidence="16" type="ORF">FB458_2777</name>
</gene>
<dbReference type="UniPathway" id="UPA00164"/>
<dbReference type="GO" id="GO:0005978">
    <property type="term" value="P:glycogen biosynthetic process"/>
    <property type="evidence" value="ECO:0007669"/>
    <property type="project" value="UniProtKB-UniPathway"/>
</dbReference>
<evidence type="ECO:0000256" key="14">
    <source>
        <dbReference type="ARBA" id="ARBA00049067"/>
    </source>
</evidence>
<dbReference type="EMBL" id="VFMN01000001">
    <property type="protein sequence ID" value="TQJ09664.1"/>
    <property type="molecule type" value="Genomic_DNA"/>
</dbReference>
<dbReference type="GO" id="GO:0016301">
    <property type="term" value="F:kinase activity"/>
    <property type="evidence" value="ECO:0007669"/>
    <property type="project" value="UniProtKB-KW"/>
</dbReference>
<dbReference type="Pfam" id="PF18085">
    <property type="entry name" value="Mak_N_cap"/>
    <property type="match status" value="1"/>
</dbReference>
<dbReference type="EC" id="2.7.1.175" evidence="4"/>
<dbReference type="SUPFAM" id="SSF56112">
    <property type="entry name" value="Protein kinase-like (PK-like)"/>
    <property type="match status" value="1"/>
</dbReference>
<evidence type="ECO:0000256" key="12">
    <source>
        <dbReference type="ARBA" id="ARBA00023277"/>
    </source>
</evidence>
<dbReference type="RefSeq" id="WP_141848996.1">
    <property type="nucleotide sequence ID" value="NZ_BAAAPR010000009.1"/>
</dbReference>
<proteinExistence type="inferred from homology"/>
<organism evidence="16 17">
    <name type="scientific">Lapillicoccus jejuensis</name>
    <dbReference type="NCBI Taxonomy" id="402171"/>
    <lineage>
        <taxon>Bacteria</taxon>
        <taxon>Bacillati</taxon>
        <taxon>Actinomycetota</taxon>
        <taxon>Actinomycetes</taxon>
        <taxon>Micrococcales</taxon>
        <taxon>Intrasporangiaceae</taxon>
        <taxon>Lapillicoccus</taxon>
    </lineage>
</organism>
<evidence type="ECO:0000256" key="8">
    <source>
        <dbReference type="ARBA" id="ARBA00022741"/>
    </source>
</evidence>
<evidence type="ECO:0000259" key="15">
    <source>
        <dbReference type="Pfam" id="PF18085"/>
    </source>
</evidence>
<reference evidence="16 17" key="1">
    <citation type="submission" date="2019-06" db="EMBL/GenBank/DDBJ databases">
        <title>Sequencing the genomes of 1000 actinobacteria strains.</title>
        <authorList>
            <person name="Klenk H.-P."/>
        </authorList>
    </citation>
    <scope>NUCLEOTIDE SEQUENCE [LARGE SCALE GENOMIC DNA]</scope>
    <source>
        <strain evidence="16 17">DSM 18607</strain>
    </source>
</reference>
<feature type="domain" description="Maltokinase N-terminal cap" evidence="15">
    <location>
        <begin position="20"/>
        <end position="107"/>
    </location>
</feature>
<evidence type="ECO:0000256" key="5">
    <source>
        <dbReference type="ARBA" id="ARBA00013882"/>
    </source>
</evidence>
<dbReference type="GO" id="GO:0005524">
    <property type="term" value="F:ATP binding"/>
    <property type="evidence" value="ECO:0007669"/>
    <property type="project" value="UniProtKB-KW"/>
</dbReference>
<dbReference type="OrthoDB" id="3787729at2"/>
<keyword evidence="9 16" id="KW-0418">Kinase</keyword>
<evidence type="ECO:0000256" key="9">
    <source>
        <dbReference type="ARBA" id="ARBA00022777"/>
    </source>
</evidence>
<accession>A0A542E353</accession>
<comment type="similarity">
    <text evidence="2">Belongs to the aminoglycoside phosphotransferase family.</text>
</comment>
<sequence length="491" mass="52968">MAEIHRTTLVPGKLDLLAEWLPRQRWCATKGREPRLRKLGGYRLDDPTGEVGIEVMVVADESGATPVVYQVPMTYRAAPLDDARHALIGEAEHGVLGHRWFYDAPHDPVFVDRLLALVEGEVPAQHQDVSHTLDERVVGTHVAGPHVRLVRSHVLRGEQSNTSVVCEVVEVTTGLPAEPVIVKLFRTLQEGENPDVVVQSALTEAGSTQVPATVGHVVGTWLDPLSPAQEGREVTGHLAFAQRFFPGVEDAWRVALRAAGEGTDFAREARELGESTARIHVTLAQTLGTHEADDAQRSALVASVRERAAAALAEVPALASYESGIAAVLDRFAHAPWPALQRVHGDYHLGQVLHVGDRGWVAVDFEGEPLRPLSERVRPDLALRDVAGMLRSLDYAGGSVELDRPGTSARGWVSAGRAAFLAGYAAVTGTDPSTDPTAADVLAGLELDKALYEVVYEARNRPSWLGIPTAAVQRLVTGDPAPRTDSRKDLA</sequence>